<dbReference type="EMBL" id="CP157197">
    <property type="protein sequence ID" value="XBG66745.1"/>
    <property type="molecule type" value="Genomic_DNA"/>
</dbReference>
<protein>
    <submittedName>
        <fullName evidence="1">Uncharacterized protein</fullName>
    </submittedName>
</protein>
<accession>A0AAU7C039</accession>
<proteinExistence type="predicted"/>
<name>A0AAU7C039_9RICK</name>
<dbReference type="AlphaFoldDB" id="A0AAU7C039"/>
<gene>
    <name evidence="1" type="ORF">AAGW17_02600</name>
</gene>
<organism evidence="1">
    <name type="scientific">Rickettsia oklahomensis</name>
    <dbReference type="NCBI Taxonomy" id="3141789"/>
    <lineage>
        <taxon>Bacteria</taxon>
        <taxon>Pseudomonadati</taxon>
        <taxon>Pseudomonadota</taxon>
        <taxon>Alphaproteobacteria</taxon>
        <taxon>Rickettsiales</taxon>
        <taxon>Rickettsiaceae</taxon>
        <taxon>Rickettsieae</taxon>
        <taxon>Rickettsia</taxon>
        <taxon>belli group</taxon>
    </lineage>
</organism>
<dbReference type="KEGG" id="rof:AAGW17_02600"/>
<evidence type="ECO:0000313" key="1">
    <source>
        <dbReference type="EMBL" id="XBG66745.1"/>
    </source>
</evidence>
<reference evidence="1" key="1">
    <citation type="submission" date="2024-05" db="EMBL/GenBank/DDBJ databases">
        <title>Characterization of a novel Rickettsia species. (Rickettsia oklahomia sp. nov.) from Amblyomma americanum ticks.</title>
        <authorList>
            <person name="Korla P.K."/>
            <person name="Karounos M."/>
            <person name="Wilson J.M."/>
            <person name="Little S.E."/>
            <person name="Qurollo B.A."/>
        </authorList>
    </citation>
    <scope>NUCLEOTIDE SEQUENCE</scope>
    <source>
        <strain evidence="1">Oklahoma-10</strain>
    </source>
</reference>
<sequence length="65" mass="7264">MSIPLLILGFAYREIKNILVSMEDMFNVLDVTVEVQNAVNAKELIISKGEVSFNIILGSLIIRNI</sequence>